<evidence type="ECO:0000313" key="7">
    <source>
        <dbReference type="Proteomes" id="UP000050424"/>
    </source>
</evidence>
<organism evidence="6 7">
    <name type="scientific">Neonectria ditissima</name>
    <dbReference type="NCBI Taxonomy" id="78410"/>
    <lineage>
        <taxon>Eukaryota</taxon>
        <taxon>Fungi</taxon>
        <taxon>Dikarya</taxon>
        <taxon>Ascomycota</taxon>
        <taxon>Pezizomycotina</taxon>
        <taxon>Sordariomycetes</taxon>
        <taxon>Hypocreomycetidae</taxon>
        <taxon>Hypocreales</taxon>
        <taxon>Nectriaceae</taxon>
        <taxon>Neonectria</taxon>
    </lineage>
</organism>
<dbReference type="PROSITE" id="PS51891">
    <property type="entry name" value="CENP_V_GFA"/>
    <property type="match status" value="1"/>
</dbReference>
<sequence length="177" mass="19475">MSKEDVASIHDTPKQHIPLAGCASDGWSTEDEATATCFCGAVQLSFPTSGPGLMESLICHCTDCRKITASMFASLFIIVDTHLKHRRGQEKLTVFSQSQTIPSGDTVSNYFCSTCGSLMYRKSTAFPGASALRIGTVDDFHLHETKLKPRVEQFTHNRVAWLRQLDGVKQAERSAFS</sequence>
<evidence type="ECO:0000256" key="4">
    <source>
        <dbReference type="ARBA" id="ARBA00023239"/>
    </source>
</evidence>
<evidence type="ECO:0000256" key="1">
    <source>
        <dbReference type="ARBA" id="ARBA00005495"/>
    </source>
</evidence>
<dbReference type="SUPFAM" id="SSF51316">
    <property type="entry name" value="Mss4-like"/>
    <property type="match status" value="1"/>
</dbReference>
<dbReference type="InterPro" id="IPR006913">
    <property type="entry name" value="CENP-V/GFA"/>
</dbReference>
<dbReference type="STRING" id="78410.A0A0P7BQQ4"/>
<keyword evidence="4" id="KW-0456">Lyase</keyword>
<accession>A0A0P7BQQ4</accession>
<dbReference type="EMBL" id="LKCW01000036">
    <property type="protein sequence ID" value="KPM43198.1"/>
    <property type="molecule type" value="Genomic_DNA"/>
</dbReference>
<dbReference type="GO" id="GO:0016846">
    <property type="term" value="F:carbon-sulfur lyase activity"/>
    <property type="evidence" value="ECO:0007669"/>
    <property type="project" value="InterPro"/>
</dbReference>
<dbReference type="GO" id="GO:0046872">
    <property type="term" value="F:metal ion binding"/>
    <property type="evidence" value="ECO:0007669"/>
    <property type="project" value="UniProtKB-KW"/>
</dbReference>
<gene>
    <name evidence="6" type="ORF">AK830_g3363</name>
</gene>
<proteinExistence type="inferred from homology"/>
<evidence type="ECO:0000259" key="5">
    <source>
        <dbReference type="PROSITE" id="PS51891"/>
    </source>
</evidence>
<dbReference type="AlphaFoldDB" id="A0A0P7BQQ4"/>
<name>A0A0P7BQQ4_9HYPO</name>
<keyword evidence="7" id="KW-1185">Reference proteome</keyword>
<comment type="caution">
    <text evidence="6">The sequence shown here is derived from an EMBL/GenBank/DDBJ whole genome shotgun (WGS) entry which is preliminary data.</text>
</comment>
<dbReference type="Pfam" id="PF04828">
    <property type="entry name" value="GFA"/>
    <property type="match status" value="1"/>
</dbReference>
<dbReference type="Proteomes" id="UP000050424">
    <property type="component" value="Unassembled WGS sequence"/>
</dbReference>
<dbReference type="InterPro" id="IPR011057">
    <property type="entry name" value="Mss4-like_sf"/>
</dbReference>
<dbReference type="PANTHER" id="PTHR33337">
    <property type="entry name" value="GFA DOMAIN-CONTAINING PROTEIN"/>
    <property type="match status" value="1"/>
</dbReference>
<evidence type="ECO:0000256" key="2">
    <source>
        <dbReference type="ARBA" id="ARBA00022723"/>
    </source>
</evidence>
<evidence type="ECO:0000313" key="6">
    <source>
        <dbReference type="EMBL" id="KPM43198.1"/>
    </source>
</evidence>
<keyword evidence="2" id="KW-0479">Metal-binding</keyword>
<reference evidence="6 7" key="1">
    <citation type="submission" date="2015-09" db="EMBL/GenBank/DDBJ databases">
        <title>Draft genome of a European isolate of the apple canker pathogen Neonectria ditissima.</title>
        <authorList>
            <person name="Gomez-Cortecero A."/>
            <person name="Harrison R.J."/>
            <person name="Armitage A.D."/>
        </authorList>
    </citation>
    <scope>NUCLEOTIDE SEQUENCE [LARGE SCALE GENOMIC DNA]</scope>
    <source>
        <strain evidence="6 7">R09/05</strain>
    </source>
</reference>
<protein>
    <recommendedName>
        <fullName evidence="5">CENP-V/GFA domain-containing protein</fullName>
    </recommendedName>
</protein>
<dbReference type="Gene3D" id="3.90.1590.10">
    <property type="entry name" value="glutathione-dependent formaldehyde- activating enzyme (gfa)"/>
    <property type="match status" value="1"/>
</dbReference>
<feature type="domain" description="CENP-V/GFA" evidence="5">
    <location>
        <begin position="33"/>
        <end position="151"/>
    </location>
</feature>
<comment type="similarity">
    <text evidence="1">Belongs to the Gfa family.</text>
</comment>
<dbReference type="OrthoDB" id="428768at2759"/>
<keyword evidence="3" id="KW-0862">Zinc</keyword>
<dbReference type="PANTHER" id="PTHR33337:SF8">
    <property type="entry name" value="CENP-V_GFA DOMAIN-CONTAINING PROTEIN"/>
    <property type="match status" value="1"/>
</dbReference>
<evidence type="ECO:0000256" key="3">
    <source>
        <dbReference type="ARBA" id="ARBA00022833"/>
    </source>
</evidence>